<organism evidence="1">
    <name type="scientific">freshwater metagenome</name>
    <dbReference type="NCBI Taxonomy" id="449393"/>
    <lineage>
        <taxon>unclassified sequences</taxon>
        <taxon>metagenomes</taxon>
        <taxon>ecological metagenomes</taxon>
    </lineage>
</organism>
<gene>
    <name evidence="1" type="ORF">UFOPK2786_01761</name>
</gene>
<protein>
    <submittedName>
        <fullName evidence="1">Unannotated protein</fullName>
    </submittedName>
</protein>
<sequence length="195" mass="19234">MNRSSAARIIATGSAVAAALSLAIVPAHAASPTTTITLKVTGCEGCTIGVQRAITGGNPSKITPAKPTFWEGTSVKVKSGVATLKVPTANTSGMSFTITAPWESGTNFVSNIVLGSALPAGSTVTSSQQAATTKATACWAGTAKTAVTIKVQVAKASLGGGATAASAWATPTVATVGALADTTKGTLGNQEAYYC</sequence>
<evidence type="ECO:0000313" key="1">
    <source>
        <dbReference type="EMBL" id="CAB4759560.1"/>
    </source>
</evidence>
<proteinExistence type="predicted"/>
<reference evidence="1" key="1">
    <citation type="submission" date="2020-05" db="EMBL/GenBank/DDBJ databases">
        <authorList>
            <person name="Chiriac C."/>
            <person name="Salcher M."/>
            <person name="Ghai R."/>
            <person name="Kavagutti S V."/>
        </authorList>
    </citation>
    <scope>NUCLEOTIDE SEQUENCE</scope>
</reference>
<dbReference type="EMBL" id="CAEZYW010000341">
    <property type="protein sequence ID" value="CAB4759560.1"/>
    <property type="molecule type" value="Genomic_DNA"/>
</dbReference>
<dbReference type="AlphaFoldDB" id="A0A6J6UIB2"/>
<name>A0A6J6UIB2_9ZZZZ</name>
<accession>A0A6J6UIB2</accession>